<accession>A0ABP0TBN6</accession>
<reference evidence="3 4" key="1">
    <citation type="submission" date="2024-02" db="EMBL/GenBank/DDBJ databases">
        <authorList>
            <consortium name="ELIXIR-Norway"/>
            <consortium name="Elixir Norway"/>
        </authorList>
    </citation>
    <scope>NUCLEOTIDE SEQUENCE [LARGE SCALE GENOMIC DNA]</scope>
</reference>
<evidence type="ECO:0000256" key="2">
    <source>
        <dbReference type="SAM" id="Phobius"/>
    </source>
</evidence>
<keyword evidence="2" id="KW-0812">Transmembrane</keyword>
<evidence type="ECO:0000313" key="4">
    <source>
        <dbReference type="Proteomes" id="UP001497512"/>
    </source>
</evidence>
<keyword evidence="2" id="KW-1133">Transmembrane helix</keyword>
<dbReference type="Proteomes" id="UP001497512">
    <property type="component" value="Chromosome 1"/>
</dbReference>
<keyword evidence="4" id="KW-1185">Reference proteome</keyword>
<protein>
    <recommendedName>
        <fullName evidence="5">Mediator of RNA polymerase II transcription subunit 33A</fullName>
    </recommendedName>
</protein>
<feature type="transmembrane region" description="Helical" evidence="2">
    <location>
        <begin position="1240"/>
        <end position="1260"/>
    </location>
</feature>
<evidence type="ECO:0000256" key="1">
    <source>
        <dbReference type="SAM" id="MobiDB-lite"/>
    </source>
</evidence>
<keyword evidence="2" id="KW-0472">Membrane</keyword>
<dbReference type="EMBL" id="OZ019893">
    <property type="protein sequence ID" value="CAK9189651.1"/>
    <property type="molecule type" value="Genomic_DNA"/>
</dbReference>
<feature type="transmembrane region" description="Helical" evidence="2">
    <location>
        <begin position="1198"/>
        <end position="1219"/>
    </location>
</feature>
<dbReference type="InterPro" id="IPR039638">
    <property type="entry name" value="MED33A/B"/>
</dbReference>
<dbReference type="PANTHER" id="PTHR33739:SF3">
    <property type="entry name" value="OS07G0681500 PROTEIN"/>
    <property type="match status" value="1"/>
</dbReference>
<evidence type="ECO:0008006" key="5">
    <source>
        <dbReference type="Google" id="ProtNLM"/>
    </source>
</evidence>
<sequence>MTTARDMQPWRPVMEVTKLALMQNDGALVWGVDVATCLHEAGVGLPSVELAQVLLQHLRVSAGNAAMWSYIHHAMSSQMVSCLHMLALLTQRIIPERHQQAEMYTFYLELSSTFIFSLASTKSMPCRDRIVKAVDEALQLSQSSGASITEVGTVIVHFLFAIVARLADAVSEDWGMRTDKLGKVSMHGQLVSLADGHEDSKEKKLEQLKKNNSLTALHLMAKIMQNKRSAGILRLARGNLPEQWEKFAQKLHLLEALTRDPLSMAPKEAPETLGHLAVAIQQGLRQEWRPNQLPVIQSLLSISSRTSSFGNGSGLGRSAPWLPFDIYMESVMERRRLSVTSNADTLAGLYVMKALQSVHAANWVDVFLGLWTAALRLVYRDRESTEGPVARVESRLCMLLSIVPIAISIVINEEEKGQARPESTSGDEKKGSRRAALESCLQVLGQFESLLVPPPVAVVTINQVVVKAAAYSCGTSICQFVADSCFKFYAAGNMRHLIVEACIARGLLDRSAYFWLAGSGTVANLQIPSSPSQPSPWSAFMEGAPLTSSLRSALMLQPAGSQAELDKIYTTAVSGPEEERAAAATVLCGASLTRSWNVQELAVQYAVRLLSPPGVAEHRGGNAFLAHGPMLHAALTGMSTVDAINVLSLFGMFPEMAASLLPICEFFGSLTNAKPISPPNSGEELSAHMLFSVAFLQLVKLWKFHRPPLEHCLLGSGAGLGADLSLEYLLQLRNLQLSSQSGEKSGKDGLPDQMQQSKRMQANGTAYSSSPTKNTLVVLDSFPKLKAWYLQHQACIASTLSGLVRNNPVHQIADRLLSMMFKKLNKSATAPTTGSSGNSAGPLDDVSGRPILTAWEIIAAVPFVIEAALTACAQNRLSPRDMTTGLRDLVDYLPGTIAPIVSYCSAEVSRGFWKYASMNGQDWPSPAANLLMIQSEVKDILAATGVHVPNPTEGGNAPVSLPLPVATLIGLTITFKLEKASDLVLSVAGPGLESCSGGGPFSMQVVAALWAQKVRRWHDYIVHSAAYSVFKQNKEATLQLLRSCFAVTLSTPSALTNKLQLNGGVGALLGHGQHFAHGPETIAPGMMYLRSFPLLHDIMFLSDETLVLVADAAKDLGAQGDLDSDSSGPLPGNGGRLRCVQPSLATCMSRAVQATSLGASLLYVSGGTTLVAKLFTQSLPTWFLSGSGSKSPQASGNMVLEGFVIAHFAVLSGALAWGVSASKGIQASPGMAPLNMRRHYVLGLHMNFLASGMGGEISVACDHTIWRSYVVGFIALMVTCTPVWILDLEVETLRKLATGLRFWHEHHLATALLERGGPSALGAAAELTLG</sequence>
<feature type="compositionally biased region" description="Polar residues" evidence="1">
    <location>
        <begin position="753"/>
        <end position="768"/>
    </location>
</feature>
<evidence type="ECO:0000313" key="3">
    <source>
        <dbReference type="EMBL" id="CAK9189651.1"/>
    </source>
</evidence>
<dbReference type="PANTHER" id="PTHR33739">
    <property type="entry name" value="OS07G0681500 PROTEIN"/>
    <property type="match status" value="1"/>
</dbReference>
<name>A0ABP0TBN6_9BRYO</name>
<gene>
    <name evidence="3" type="ORF">CSSPTR1EN2_LOCUS302</name>
</gene>
<organism evidence="3 4">
    <name type="scientific">Sphagnum troendelagicum</name>
    <dbReference type="NCBI Taxonomy" id="128251"/>
    <lineage>
        <taxon>Eukaryota</taxon>
        <taxon>Viridiplantae</taxon>
        <taxon>Streptophyta</taxon>
        <taxon>Embryophyta</taxon>
        <taxon>Bryophyta</taxon>
        <taxon>Sphagnophytina</taxon>
        <taxon>Sphagnopsida</taxon>
        <taxon>Sphagnales</taxon>
        <taxon>Sphagnaceae</taxon>
        <taxon>Sphagnum</taxon>
    </lineage>
</organism>
<feature type="transmembrane region" description="Helical" evidence="2">
    <location>
        <begin position="1266"/>
        <end position="1286"/>
    </location>
</feature>
<proteinExistence type="predicted"/>
<feature type="region of interest" description="Disordered" evidence="1">
    <location>
        <begin position="740"/>
        <end position="768"/>
    </location>
</feature>